<name>A0AA48HS46_9ALTE</name>
<accession>A0AA48HS46</accession>
<feature type="chain" id="PRO_5041412390" description="Solute-binding protein family 3/N-terminal domain-containing protein" evidence="1">
    <location>
        <begin position="18"/>
        <end position="234"/>
    </location>
</feature>
<dbReference type="AlphaFoldDB" id="A0AA48HS46"/>
<proteinExistence type="predicted"/>
<keyword evidence="3" id="KW-1185">Reference proteome</keyword>
<reference evidence="2" key="1">
    <citation type="submission" date="2023-01" db="EMBL/GenBank/DDBJ databases">
        <title>Complete genome sequence of Planctobacterium marinum strain Dej080120_11.</title>
        <authorList>
            <person name="Ueki S."/>
            <person name="Maruyama F."/>
        </authorList>
    </citation>
    <scope>NUCLEOTIDE SEQUENCE</scope>
    <source>
        <strain evidence="2">Dej080120_11</strain>
    </source>
</reference>
<organism evidence="2 3">
    <name type="scientific">Planctobacterium marinum</name>
    <dbReference type="NCBI Taxonomy" id="1631968"/>
    <lineage>
        <taxon>Bacteria</taxon>
        <taxon>Pseudomonadati</taxon>
        <taxon>Pseudomonadota</taxon>
        <taxon>Gammaproteobacteria</taxon>
        <taxon>Alteromonadales</taxon>
        <taxon>Alteromonadaceae</taxon>
        <taxon>Planctobacterium</taxon>
    </lineage>
</organism>
<dbReference type="KEGG" id="pmaw:MACH26_41380"/>
<feature type="signal peptide" evidence="1">
    <location>
        <begin position="1"/>
        <end position="17"/>
    </location>
</feature>
<protein>
    <recommendedName>
        <fullName evidence="4">Solute-binding protein family 3/N-terminal domain-containing protein</fullName>
    </recommendedName>
</protein>
<sequence>MKKQLCFLLLLSCFCKAESLVVATDVWPPYTTEQSNGLYEALFKKVYPNLEVQFVYSDYARTKALLVQGKADLWLGAYKDEEDYAITPHEAMDADFVYAIYLTSRYPNQPPEYQNAPAVWLTDYLYDQYFPQYNLQGYEVNDIVTAFRLLRAEKIRFILSDDSEMLDLMATEGISNEGLTWIRFGVLPLYPAFAETPRSAALIQQWDHTLAQLKSNGELAKLFEEFGLLSEYPF</sequence>
<evidence type="ECO:0000256" key="1">
    <source>
        <dbReference type="SAM" id="SignalP"/>
    </source>
</evidence>
<evidence type="ECO:0008006" key="4">
    <source>
        <dbReference type="Google" id="ProtNLM"/>
    </source>
</evidence>
<gene>
    <name evidence="2" type="ORF">MACH26_41380</name>
</gene>
<evidence type="ECO:0000313" key="2">
    <source>
        <dbReference type="EMBL" id="BDX08617.1"/>
    </source>
</evidence>
<dbReference type="Proteomes" id="UP001333710">
    <property type="component" value="Chromosome"/>
</dbReference>
<dbReference type="Gene3D" id="3.40.190.10">
    <property type="entry name" value="Periplasmic binding protein-like II"/>
    <property type="match status" value="1"/>
</dbReference>
<dbReference type="EMBL" id="AP027272">
    <property type="protein sequence ID" value="BDX08617.1"/>
    <property type="molecule type" value="Genomic_DNA"/>
</dbReference>
<dbReference type="RefSeq" id="WP_338294681.1">
    <property type="nucleotide sequence ID" value="NZ_AP027272.1"/>
</dbReference>
<evidence type="ECO:0000313" key="3">
    <source>
        <dbReference type="Proteomes" id="UP001333710"/>
    </source>
</evidence>
<keyword evidence="1" id="KW-0732">Signal</keyword>
<dbReference type="SUPFAM" id="SSF53850">
    <property type="entry name" value="Periplasmic binding protein-like II"/>
    <property type="match status" value="1"/>
</dbReference>